<proteinExistence type="predicted"/>
<keyword evidence="12" id="KW-1185">Reference proteome</keyword>
<keyword evidence="3 8" id="KW-0732">Signal</keyword>
<organism evidence="11 12">
    <name type="scientific">Cinchona calisaya</name>
    <dbReference type="NCBI Taxonomy" id="153742"/>
    <lineage>
        <taxon>Eukaryota</taxon>
        <taxon>Viridiplantae</taxon>
        <taxon>Streptophyta</taxon>
        <taxon>Embryophyta</taxon>
        <taxon>Tracheophyta</taxon>
        <taxon>Spermatophyta</taxon>
        <taxon>Magnoliopsida</taxon>
        <taxon>eudicotyledons</taxon>
        <taxon>Gunneridae</taxon>
        <taxon>Pentapetalae</taxon>
        <taxon>asterids</taxon>
        <taxon>lamiids</taxon>
        <taxon>Gentianales</taxon>
        <taxon>Rubiaceae</taxon>
        <taxon>Cinchonoideae</taxon>
        <taxon>Cinchoneae</taxon>
        <taxon>Cinchona</taxon>
    </lineage>
</organism>
<keyword evidence="7" id="KW-1133">Transmembrane helix</keyword>
<protein>
    <recommendedName>
        <fullName evidence="2">non-specific serine/threonine protein kinase</fullName>
        <ecNumber evidence="2">2.7.11.1</ecNumber>
    </recommendedName>
</protein>
<reference evidence="11 12" key="1">
    <citation type="submission" date="2024-11" db="EMBL/GenBank/DDBJ databases">
        <title>A near-complete genome assembly of Cinchona calisaya.</title>
        <authorList>
            <person name="Lian D.C."/>
            <person name="Zhao X.W."/>
            <person name="Wei L."/>
        </authorList>
    </citation>
    <scope>NUCLEOTIDE SEQUENCE [LARGE SCALE GENOMIC DNA]</scope>
    <source>
        <tissue evidence="11">Nenye</tissue>
    </source>
</reference>
<dbReference type="PANTHER" id="PTHR33138">
    <property type="entry name" value="OS01G0690200 PROTEIN"/>
    <property type="match status" value="1"/>
</dbReference>
<feature type="domain" description="Wall-associated receptor kinase C-terminal" evidence="10">
    <location>
        <begin position="152"/>
        <end position="252"/>
    </location>
</feature>
<feature type="signal peptide" evidence="8">
    <location>
        <begin position="1"/>
        <end position="25"/>
    </location>
</feature>
<feature type="chain" id="PRO_5044749060" description="non-specific serine/threonine protein kinase" evidence="8">
    <location>
        <begin position="26"/>
        <end position="313"/>
    </location>
</feature>
<dbReference type="Proteomes" id="UP001630127">
    <property type="component" value="Unassembled WGS sequence"/>
</dbReference>
<sequence length="313" mass="34934">MAFETLHLLLFFTTLLYTCINFNSAKPSTFSSTNCPSFDCGNGLKMSYPFWLKNQQSQSYCGYQGFGLSCNGDTPILTLSNHLDYNVKNFNKSEKTFTVTYVNYLHDPSCPVAPHDVVLNTPSLMNYTDDDKMLHFFYNCSLYPPSVQDIKCLRFNAPKHSYVFADGAIPEFDWERYCESIVKVAVIESTNSSGDVLGDLLVKGFGRALFEGFKVTWKPDLACQSCEATGGFCGLRTIKGIGQKFICFCSDGQQPFHCHDSGTVSISNEPNYVTIGALIFGGLIIVSTILYQIQKKNIGMKIQGFRQIVSSEK</sequence>
<evidence type="ECO:0000256" key="7">
    <source>
        <dbReference type="SAM" id="Phobius"/>
    </source>
</evidence>
<dbReference type="EC" id="2.7.11.1" evidence="2"/>
<feature type="transmembrane region" description="Helical" evidence="7">
    <location>
        <begin position="272"/>
        <end position="291"/>
    </location>
</feature>
<evidence type="ECO:0000256" key="1">
    <source>
        <dbReference type="ARBA" id="ARBA00004167"/>
    </source>
</evidence>
<accession>A0ABD2YF12</accession>
<evidence type="ECO:0000313" key="12">
    <source>
        <dbReference type="Proteomes" id="UP001630127"/>
    </source>
</evidence>
<gene>
    <name evidence="11" type="ORF">ACH5RR_031010</name>
</gene>
<evidence type="ECO:0000256" key="2">
    <source>
        <dbReference type="ARBA" id="ARBA00012513"/>
    </source>
</evidence>
<keyword evidence="7" id="KW-0812">Transmembrane</keyword>
<dbReference type="GO" id="GO:0016020">
    <property type="term" value="C:membrane"/>
    <property type="evidence" value="ECO:0007669"/>
    <property type="project" value="UniProtKB-SubCell"/>
</dbReference>
<dbReference type="PANTHER" id="PTHR33138:SF51">
    <property type="entry name" value="WALL-ASSOCIATED RECEPTOR KINASE GALACTURONAN-BINDING DOMAIN-CONTAINING PROTEIN"/>
    <property type="match status" value="1"/>
</dbReference>
<evidence type="ECO:0000259" key="10">
    <source>
        <dbReference type="Pfam" id="PF14380"/>
    </source>
</evidence>
<comment type="subcellular location">
    <subcellularLocation>
        <location evidence="1">Membrane</location>
        <topology evidence="1">Single-pass membrane protein</topology>
    </subcellularLocation>
</comment>
<name>A0ABD2YF12_9GENT</name>
<comment type="catalytic activity">
    <reaction evidence="5">
        <text>L-threonyl-[protein] + ATP = O-phospho-L-threonyl-[protein] + ADP + H(+)</text>
        <dbReference type="Rhea" id="RHEA:46608"/>
        <dbReference type="Rhea" id="RHEA-COMP:11060"/>
        <dbReference type="Rhea" id="RHEA-COMP:11605"/>
        <dbReference type="ChEBI" id="CHEBI:15378"/>
        <dbReference type="ChEBI" id="CHEBI:30013"/>
        <dbReference type="ChEBI" id="CHEBI:30616"/>
        <dbReference type="ChEBI" id="CHEBI:61977"/>
        <dbReference type="ChEBI" id="CHEBI:456216"/>
        <dbReference type="EC" id="2.7.11.1"/>
    </reaction>
</comment>
<dbReference type="GO" id="GO:0004674">
    <property type="term" value="F:protein serine/threonine kinase activity"/>
    <property type="evidence" value="ECO:0007669"/>
    <property type="project" value="UniProtKB-EC"/>
</dbReference>
<comment type="caution">
    <text evidence="11">The sequence shown here is derived from an EMBL/GenBank/DDBJ whole genome shotgun (WGS) entry which is preliminary data.</text>
</comment>
<evidence type="ECO:0000259" key="9">
    <source>
        <dbReference type="Pfam" id="PF13947"/>
    </source>
</evidence>
<comment type="catalytic activity">
    <reaction evidence="6">
        <text>L-seryl-[protein] + ATP = O-phospho-L-seryl-[protein] + ADP + H(+)</text>
        <dbReference type="Rhea" id="RHEA:17989"/>
        <dbReference type="Rhea" id="RHEA-COMP:9863"/>
        <dbReference type="Rhea" id="RHEA-COMP:11604"/>
        <dbReference type="ChEBI" id="CHEBI:15378"/>
        <dbReference type="ChEBI" id="CHEBI:29999"/>
        <dbReference type="ChEBI" id="CHEBI:30616"/>
        <dbReference type="ChEBI" id="CHEBI:83421"/>
        <dbReference type="ChEBI" id="CHEBI:456216"/>
        <dbReference type="EC" id="2.7.11.1"/>
    </reaction>
</comment>
<evidence type="ECO:0000256" key="5">
    <source>
        <dbReference type="ARBA" id="ARBA00047899"/>
    </source>
</evidence>
<feature type="domain" description="Wall-associated receptor kinase galacturonan-binding" evidence="9">
    <location>
        <begin position="35"/>
        <end position="100"/>
    </location>
</feature>
<dbReference type="AlphaFoldDB" id="A0ABD2YF12"/>
<dbReference type="InterPro" id="IPR032872">
    <property type="entry name" value="WAK_assoc_C"/>
</dbReference>
<evidence type="ECO:0000256" key="3">
    <source>
        <dbReference type="ARBA" id="ARBA00022729"/>
    </source>
</evidence>
<keyword evidence="7" id="KW-0472">Membrane</keyword>
<evidence type="ECO:0000256" key="8">
    <source>
        <dbReference type="SAM" id="SignalP"/>
    </source>
</evidence>
<dbReference type="InterPro" id="IPR025287">
    <property type="entry name" value="WAK_GUB"/>
</dbReference>
<keyword evidence="4" id="KW-0325">Glycoprotein</keyword>
<evidence type="ECO:0000256" key="6">
    <source>
        <dbReference type="ARBA" id="ARBA00048679"/>
    </source>
</evidence>
<dbReference type="Pfam" id="PF14380">
    <property type="entry name" value="WAK_assoc"/>
    <property type="match status" value="1"/>
</dbReference>
<dbReference type="EMBL" id="JBJUIK010000013">
    <property type="protein sequence ID" value="KAL3505628.1"/>
    <property type="molecule type" value="Genomic_DNA"/>
</dbReference>
<dbReference type="Pfam" id="PF13947">
    <property type="entry name" value="GUB_WAK_bind"/>
    <property type="match status" value="1"/>
</dbReference>
<evidence type="ECO:0000313" key="11">
    <source>
        <dbReference type="EMBL" id="KAL3505628.1"/>
    </source>
</evidence>
<evidence type="ECO:0000256" key="4">
    <source>
        <dbReference type="ARBA" id="ARBA00023180"/>
    </source>
</evidence>